<accession>A0A183TV81</accession>
<dbReference type="Proteomes" id="UP000050794">
    <property type="component" value="Unassembled WGS sequence"/>
</dbReference>
<dbReference type="EMBL" id="UYWY01000051">
    <property type="protein sequence ID" value="VDM23724.1"/>
    <property type="molecule type" value="Genomic_DNA"/>
</dbReference>
<feature type="chain" id="PRO_5044552825" evidence="2">
    <location>
        <begin position="17"/>
        <end position="141"/>
    </location>
</feature>
<name>A0A183TV81_TOXCA</name>
<dbReference type="AlphaFoldDB" id="A0A183TV81"/>
<feature type="compositionally biased region" description="Low complexity" evidence="1">
    <location>
        <begin position="97"/>
        <end position="107"/>
    </location>
</feature>
<feature type="region of interest" description="Disordered" evidence="1">
    <location>
        <begin position="93"/>
        <end position="120"/>
    </location>
</feature>
<organism evidence="4 5">
    <name type="scientific">Toxocara canis</name>
    <name type="common">Canine roundworm</name>
    <dbReference type="NCBI Taxonomy" id="6265"/>
    <lineage>
        <taxon>Eukaryota</taxon>
        <taxon>Metazoa</taxon>
        <taxon>Ecdysozoa</taxon>
        <taxon>Nematoda</taxon>
        <taxon>Chromadorea</taxon>
        <taxon>Rhabditida</taxon>
        <taxon>Spirurina</taxon>
        <taxon>Ascaridomorpha</taxon>
        <taxon>Ascaridoidea</taxon>
        <taxon>Toxocaridae</taxon>
        <taxon>Toxocara</taxon>
    </lineage>
</organism>
<evidence type="ECO:0000256" key="1">
    <source>
        <dbReference type="SAM" id="MobiDB-lite"/>
    </source>
</evidence>
<feature type="signal peptide" evidence="2">
    <location>
        <begin position="1"/>
        <end position="16"/>
    </location>
</feature>
<reference evidence="5" key="1">
    <citation type="submission" date="2016-06" db="UniProtKB">
        <authorList>
            <consortium name="WormBaseParasite"/>
        </authorList>
    </citation>
    <scope>IDENTIFICATION</scope>
</reference>
<evidence type="ECO:0000313" key="5">
    <source>
        <dbReference type="WBParaSite" id="TCNE_0000015001-mRNA-1"/>
    </source>
</evidence>
<sequence length="141" mass="15983">MRSLSICLLSLTLSYGQLIVLPTNLEFIKQSDLKLIFNSIKRLQDDYFTLQKQIFATGRDGFERLLTNLKQNIERVTAISMDQRGGLLNKMLGTEKSSTSSEVFRSSSGKDSSRQWAPPIVIKNNVPTRHTFHSERSNSTT</sequence>
<protein>
    <submittedName>
        <fullName evidence="5">Secreted protein</fullName>
    </submittedName>
</protein>
<proteinExistence type="predicted"/>
<keyword evidence="2" id="KW-0732">Signal</keyword>
<evidence type="ECO:0000313" key="4">
    <source>
        <dbReference type="Proteomes" id="UP000050794"/>
    </source>
</evidence>
<dbReference type="WBParaSite" id="TCNE_0000015001-mRNA-1">
    <property type="protein sequence ID" value="TCNE_0000015001-mRNA-1"/>
    <property type="gene ID" value="TCNE_0000015001"/>
</dbReference>
<keyword evidence="4" id="KW-1185">Reference proteome</keyword>
<reference evidence="3 4" key="2">
    <citation type="submission" date="2018-11" db="EMBL/GenBank/DDBJ databases">
        <authorList>
            <consortium name="Pathogen Informatics"/>
        </authorList>
    </citation>
    <scope>NUCLEOTIDE SEQUENCE [LARGE SCALE GENOMIC DNA]</scope>
</reference>
<evidence type="ECO:0000313" key="3">
    <source>
        <dbReference type="EMBL" id="VDM23724.1"/>
    </source>
</evidence>
<evidence type="ECO:0000256" key="2">
    <source>
        <dbReference type="SAM" id="SignalP"/>
    </source>
</evidence>
<gene>
    <name evidence="3" type="ORF">TCNE_LOCUS151</name>
</gene>